<sequence>MLRAYNKSLIILASALLLFVSFSASADKGWIKIVSAEDGSTWEAMPGSFEFSKNKSDVPIAVLAGRVISSKRKKIDLSKWYVTAGDCKNKMGKLVTLNVSGEYQFESDFIFDSGNVASFIAKFICEVADLSIKNSDGKSL</sequence>
<evidence type="ECO:0000313" key="2">
    <source>
        <dbReference type="Proteomes" id="UP001325023"/>
    </source>
</evidence>
<gene>
    <name evidence="1" type="ORF">U0037_07280</name>
</gene>
<evidence type="ECO:0000313" key="1">
    <source>
        <dbReference type="EMBL" id="WQD73759.1"/>
    </source>
</evidence>
<dbReference type="EMBL" id="CP140009">
    <property type="protein sequence ID" value="WQD73759.1"/>
    <property type="molecule type" value="Genomic_DNA"/>
</dbReference>
<reference evidence="1" key="1">
    <citation type="submission" date="2023-12" db="EMBL/GenBank/DDBJ databases">
        <title>Genome sequencing and assembly of bacterial species from a model synthetic community.</title>
        <authorList>
            <person name="Hogle S.L."/>
        </authorList>
    </citation>
    <scope>NUCLEOTIDE SEQUENCE</scope>
    <source>
        <strain evidence="1">SBW25</strain>
    </source>
</reference>
<organism evidence="1 2">
    <name type="scientific">Pseudomonas fluorescens</name>
    <dbReference type="NCBI Taxonomy" id="294"/>
    <lineage>
        <taxon>Bacteria</taxon>
        <taxon>Pseudomonadati</taxon>
        <taxon>Pseudomonadota</taxon>
        <taxon>Gammaproteobacteria</taxon>
        <taxon>Pseudomonadales</taxon>
        <taxon>Pseudomonadaceae</taxon>
        <taxon>Pseudomonas</taxon>
    </lineage>
</organism>
<accession>A0ACD4XX48</accession>
<name>A0ACD4XX48_PSEFL</name>
<dbReference type="Proteomes" id="UP001325023">
    <property type="component" value="Chromosome"/>
</dbReference>
<proteinExistence type="predicted"/>
<protein>
    <submittedName>
        <fullName evidence="1">Uncharacterized protein</fullName>
    </submittedName>
</protein>
<keyword evidence="2" id="KW-1185">Reference proteome</keyword>